<evidence type="ECO:0000313" key="2">
    <source>
        <dbReference type="Proteomes" id="UP000192573"/>
    </source>
</evidence>
<sequence length="82" mass="9161">MTNQTQPLAIAVKRAVRHDLTVRFREKSYCLRGIPNLVSGMTVTITHYDWYPCDRLTVNFVNNAGVSSDWLVGCTDMAQAAA</sequence>
<dbReference type="EMBL" id="NAEW01000009">
    <property type="protein sequence ID" value="OQM40546.1"/>
    <property type="molecule type" value="Genomic_DNA"/>
</dbReference>
<organism evidence="1 2">
    <name type="scientific">Citrobacter braakii</name>
    <dbReference type="NCBI Taxonomy" id="57706"/>
    <lineage>
        <taxon>Bacteria</taxon>
        <taxon>Pseudomonadati</taxon>
        <taxon>Pseudomonadota</taxon>
        <taxon>Gammaproteobacteria</taxon>
        <taxon>Enterobacterales</taxon>
        <taxon>Enterobacteriaceae</taxon>
        <taxon>Citrobacter</taxon>
        <taxon>Citrobacter freundii complex</taxon>
    </lineage>
</organism>
<dbReference type="RefSeq" id="WP_080859707.1">
    <property type="nucleotide sequence ID" value="NZ_CP077405.1"/>
</dbReference>
<protein>
    <submittedName>
        <fullName evidence="1">Uncharacterized protein</fullName>
    </submittedName>
</protein>
<dbReference type="AlphaFoldDB" id="A0A1V8NVU9"/>
<proteinExistence type="predicted"/>
<name>A0A1V8NVU9_CITBR</name>
<comment type="caution">
    <text evidence="1">The sequence shown here is derived from an EMBL/GenBank/DDBJ whole genome shotgun (WGS) entry which is preliminary data.</text>
</comment>
<gene>
    <name evidence="1" type="ORF">BZK42_18470</name>
</gene>
<evidence type="ECO:0000313" key="1">
    <source>
        <dbReference type="EMBL" id="OQM40546.1"/>
    </source>
</evidence>
<accession>A0A1V8NVU9</accession>
<dbReference type="Proteomes" id="UP000192573">
    <property type="component" value="Unassembled WGS sequence"/>
</dbReference>
<reference evidence="1 2" key="1">
    <citation type="submission" date="2017-03" db="EMBL/GenBank/DDBJ databases">
        <authorList>
            <person name="Afonso C.L."/>
            <person name="Miller P.J."/>
            <person name="Scott M.A."/>
            <person name="Spackman E."/>
            <person name="Goraichik I."/>
            <person name="Dimitrov K.M."/>
            <person name="Suarez D.L."/>
            <person name="Swayne D.E."/>
        </authorList>
    </citation>
    <scope>NUCLEOTIDE SEQUENCE [LARGE SCALE GENOMIC DNA]</scope>
    <source>
        <strain evidence="1 2">ATCC 51113</strain>
    </source>
</reference>